<evidence type="ECO:0000313" key="3">
    <source>
        <dbReference type="EMBL" id="CCP26995.1"/>
    </source>
</evidence>
<keyword evidence="2" id="KW-0963">Cytoplasm</keyword>
<dbReference type="AlphaFoldDB" id="F4LQY7"/>
<dbReference type="KEGG" id="tae:TepiRe1_2170"/>
<accession>F4LQY7</accession>
<evidence type="ECO:0000313" key="4">
    <source>
        <dbReference type="Proteomes" id="UP000010802"/>
    </source>
</evidence>
<dbReference type="HOGENOM" id="CLU_050555_1_1_9"/>
<dbReference type="OrthoDB" id="9815677at2"/>
<comment type="caution">
    <text evidence="2">Once thought to be involved in copper homeostasis, experiments in E.coli have shown this is not the case.</text>
</comment>
<evidence type="ECO:0000256" key="1">
    <source>
        <dbReference type="ARBA" id="ARBA00007768"/>
    </source>
</evidence>
<dbReference type="Gene3D" id="3.20.20.380">
    <property type="entry name" value="Copper homeostasis (CutC) domain"/>
    <property type="match status" value="1"/>
</dbReference>
<protein>
    <recommendedName>
        <fullName evidence="2">PF03932 family protein CutC</fullName>
    </recommendedName>
</protein>
<comment type="subcellular location">
    <subcellularLocation>
        <location evidence="2">Cytoplasm</location>
    </subcellularLocation>
</comment>
<dbReference type="InterPro" id="IPR005627">
    <property type="entry name" value="CutC-like"/>
</dbReference>
<dbReference type="InterPro" id="IPR036822">
    <property type="entry name" value="CutC-like_dom_sf"/>
</dbReference>
<accession>L0S142</accession>
<reference evidence="4" key="1">
    <citation type="journal article" date="2013" name="Genome Announc.">
        <title>First genome sequence of a syntrophic acetate-oxidizing bacterium, Tepidanaerobacter acetatoxydans strain Re1.</title>
        <authorList>
            <person name="Manzoor S."/>
            <person name="Bongcam-Rudloff E."/>
            <person name="Schnurer A."/>
            <person name="Muller B."/>
        </authorList>
    </citation>
    <scope>NUCLEOTIDE SEQUENCE [LARGE SCALE GENOMIC DNA]</scope>
    <source>
        <strain evidence="4">Re1</strain>
    </source>
</reference>
<evidence type="ECO:0000256" key="2">
    <source>
        <dbReference type="HAMAP-Rule" id="MF_00795"/>
    </source>
</evidence>
<proteinExistence type="inferred from homology"/>
<dbReference type="PANTHER" id="PTHR12598:SF0">
    <property type="entry name" value="COPPER HOMEOSTASIS PROTEIN CUTC HOMOLOG"/>
    <property type="match status" value="1"/>
</dbReference>
<dbReference type="PANTHER" id="PTHR12598">
    <property type="entry name" value="COPPER HOMEOSTASIS PROTEIN CUTC"/>
    <property type="match status" value="1"/>
</dbReference>
<dbReference type="GO" id="GO:0005507">
    <property type="term" value="F:copper ion binding"/>
    <property type="evidence" value="ECO:0007669"/>
    <property type="project" value="TreeGrafter"/>
</dbReference>
<organism evidence="3 4">
    <name type="scientific">Tepidanaerobacter acetatoxydans (strain DSM 21804 / JCM 16047 / Re1)</name>
    <dbReference type="NCBI Taxonomy" id="1209989"/>
    <lineage>
        <taxon>Bacteria</taxon>
        <taxon>Bacillati</taxon>
        <taxon>Bacillota</taxon>
        <taxon>Clostridia</taxon>
        <taxon>Thermosediminibacterales</taxon>
        <taxon>Tepidanaerobacteraceae</taxon>
        <taxon>Tepidanaerobacter</taxon>
    </lineage>
</organism>
<dbReference type="KEGG" id="tep:TepRe1_2013"/>
<dbReference type="RefSeq" id="WP_013779061.1">
    <property type="nucleotide sequence ID" value="NC_015519.1"/>
</dbReference>
<comment type="similarity">
    <text evidence="1 2">Belongs to the CutC family.</text>
</comment>
<dbReference type="PATRIC" id="fig|1209989.3.peg.2497"/>
<dbReference type="Pfam" id="PF03932">
    <property type="entry name" value="CutC"/>
    <property type="match status" value="1"/>
</dbReference>
<dbReference type="eggNOG" id="COG3142">
    <property type="taxonomic scope" value="Bacteria"/>
</dbReference>
<dbReference type="HAMAP" id="MF_00795">
    <property type="entry name" value="CutC"/>
    <property type="match status" value="1"/>
</dbReference>
<keyword evidence="4" id="KW-1185">Reference proteome</keyword>
<dbReference type="GO" id="GO:0005737">
    <property type="term" value="C:cytoplasm"/>
    <property type="evidence" value="ECO:0007669"/>
    <property type="project" value="UniProtKB-SubCell"/>
</dbReference>
<dbReference type="STRING" id="1209989.TepRe1_2013"/>
<name>F4LQY7_TEPAE</name>
<dbReference type="Proteomes" id="UP000010802">
    <property type="component" value="Chromosome"/>
</dbReference>
<gene>
    <name evidence="2" type="primary">cutC</name>
    <name evidence="3" type="ordered locus">TEPIRE1_2170</name>
</gene>
<dbReference type="SUPFAM" id="SSF110395">
    <property type="entry name" value="CutC-like"/>
    <property type="match status" value="1"/>
</dbReference>
<sequence>MIEVIATCVDDAIAIEKYGGQRVELSSALSEMGITSSYALIKNVLDKVKIPVHVLIRPHSKSFIYSDNDMQVMKEDIEIAKKLGANGIVIGTLDEHNRIDEEKLKELLAFADDMDVTFHRAIDSTESCVESVRTLLKYPKIKRIVTAGGKGKVTDNLDVIRKMVGVANNKITIMLGGGLNKENLQLAIERTGTCEVHFGSGVRENYHYTGNISRELMQEVIEEWRKSNICIS</sequence>
<dbReference type="EMBL" id="HF563609">
    <property type="protein sequence ID" value="CCP26995.1"/>
    <property type="molecule type" value="Genomic_DNA"/>
</dbReference>